<keyword evidence="2" id="KW-0677">Repeat</keyword>
<dbReference type="SUPFAM" id="SSF57667">
    <property type="entry name" value="beta-beta-alpha zinc fingers"/>
    <property type="match status" value="4"/>
</dbReference>
<dbReference type="Pfam" id="PF00096">
    <property type="entry name" value="zf-C2H2"/>
    <property type="match status" value="5"/>
</dbReference>
<reference evidence="8 9" key="1">
    <citation type="submission" date="2019-03" db="EMBL/GenBank/DDBJ databases">
        <title>An improved genome assembly of the fluke Schistosoma japonicum.</title>
        <authorList>
            <person name="Hu W."/>
            <person name="Luo F."/>
            <person name="Yin M."/>
            <person name="Mo X."/>
            <person name="Sun C."/>
            <person name="Wu Q."/>
            <person name="Zhu B."/>
            <person name="Xiang M."/>
            <person name="Wang J."/>
            <person name="Wang Y."/>
            <person name="Zhang T."/>
            <person name="Xu B."/>
            <person name="Zheng H."/>
            <person name="Feng Z."/>
        </authorList>
    </citation>
    <scope>NUCLEOTIDE SEQUENCE [LARGE SCALE GENOMIC DNA]</scope>
    <source>
        <strain evidence="8">HuSjv2</strain>
        <tissue evidence="8">Worms</tissue>
    </source>
</reference>
<accession>A0A4Z2D9U9</accession>
<dbReference type="Proteomes" id="UP000311919">
    <property type="component" value="Unassembled WGS sequence"/>
</dbReference>
<dbReference type="STRING" id="6182.A0A4Z2D9U9"/>
<feature type="domain" description="C2H2-type" evidence="7">
    <location>
        <begin position="133"/>
        <end position="155"/>
    </location>
</feature>
<dbReference type="PROSITE" id="PS50157">
    <property type="entry name" value="ZINC_FINGER_C2H2_2"/>
    <property type="match status" value="7"/>
</dbReference>
<evidence type="ECO:0000256" key="4">
    <source>
        <dbReference type="ARBA" id="ARBA00022833"/>
    </source>
</evidence>
<evidence type="ECO:0000256" key="5">
    <source>
        <dbReference type="ARBA" id="ARBA00023242"/>
    </source>
</evidence>
<feature type="domain" description="C2H2-type" evidence="7">
    <location>
        <begin position="199"/>
        <end position="226"/>
    </location>
</feature>
<keyword evidence="9" id="KW-1185">Reference proteome</keyword>
<dbReference type="InterPro" id="IPR036236">
    <property type="entry name" value="Znf_C2H2_sf"/>
</dbReference>
<sequence length="346" mass="39508">MDTLSAMLSNKLVKPDSLLPNYKCPVCPHSPTSQAGLICHLTAKHSERLVAVCKICQQVFTSDSISSHVLTCKGCYSCPYCRATFALPSYLQRHISRRHKVFSRPACEVCGKDFSSANALSVHKRLHQNYLPYSCQLCFANFSQKNHLKLHLDSHHAYVELDETPKPFACKTCDRGFLFTVSLQQHRLQHCKLSPKKVLPCKVCKKTFAHQSELVRHKIIHTECPPYRCPFCSRVFTRANLLKTHTLMHTNPTFLTCCYCSRAYASRSYLLRHIERHEEKMQTPSISSANSMSNLRTNILNDCRANVPRELSEVWKDPAFKDLGRDRTVFPDVGFLHSLLYGQNMG</sequence>
<evidence type="ECO:0000256" key="6">
    <source>
        <dbReference type="PROSITE-ProRule" id="PRU00042"/>
    </source>
</evidence>
<keyword evidence="5" id="KW-0539">Nucleus</keyword>
<dbReference type="GO" id="GO:0005634">
    <property type="term" value="C:nucleus"/>
    <property type="evidence" value="ECO:0007669"/>
    <property type="project" value="TreeGrafter"/>
</dbReference>
<organism evidence="8 9">
    <name type="scientific">Schistosoma japonicum</name>
    <name type="common">Blood fluke</name>
    <dbReference type="NCBI Taxonomy" id="6182"/>
    <lineage>
        <taxon>Eukaryota</taxon>
        <taxon>Metazoa</taxon>
        <taxon>Spiralia</taxon>
        <taxon>Lophotrochozoa</taxon>
        <taxon>Platyhelminthes</taxon>
        <taxon>Trematoda</taxon>
        <taxon>Digenea</taxon>
        <taxon>Strigeidida</taxon>
        <taxon>Schistosomatoidea</taxon>
        <taxon>Schistosomatidae</taxon>
        <taxon>Schistosoma</taxon>
    </lineage>
</organism>
<comment type="caution">
    <text evidence="8">The sequence shown here is derived from an EMBL/GenBank/DDBJ whole genome shotgun (WGS) entry which is preliminary data.</text>
</comment>
<dbReference type="EMBL" id="SKCS01000197">
    <property type="protein sequence ID" value="TNN13282.1"/>
    <property type="molecule type" value="Genomic_DNA"/>
</dbReference>
<evidence type="ECO:0000256" key="3">
    <source>
        <dbReference type="ARBA" id="ARBA00022771"/>
    </source>
</evidence>
<proteinExistence type="predicted"/>
<dbReference type="InterPro" id="IPR013087">
    <property type="entry name" value="Znf_C2H2_type"/>
</dbReference>
<dbReference type="GO" id="GO:0008270">
    <property type="term" value="F:zinc ion binding"/>
    <property type="evidence" value="ECO:0007669"/>
    <property type="project" value="UniProtKB-KW"/>
</dbReference>
<dbReference type="AlphaFoldDB" id="A0A4Z2D9U9"/>
<evidence type="ECO:0000259" key="7">
    <source>
        <dbReference type="PROSITE" id="PS50157"/>
    </source>
</evidence>
<keyword evidence="1" id="KW-0479">Metal-binding</keyword>
<dbReference type="PANTHER" id="PTHR24393:SF34">
    <property type="entry name" value="PR_SET DOMAIN 13"/>
    <property type="match status" value="1"/>
</dbReference>
<dbReference type="PROSITE" id="PS00028">
    <property type="entry name" value="ZINC_FINGER_C2H2_1"/>
    <property type="match status" value="6"/>
</dbReference>
<feature type="domain" description="C2H2-type" evidence="7">
    <location>
        <begin position="255"/>
        <end position="282"/>
    </location>
</feature>
<evidence type="ECO:0000313" key="8">
    <source>
        <dbReference type="EMBL" id="TNN13282.1"/>
    </source>
</evidence>
<protein>
    <submittedName>
        <fullName evidence="8">Zinc finger protein isoform 2</fullName>
    </submittedName>
</protein>
<name>A0A4Z2D9U9_SCHJA</name>
<feature type="domain" description="C2H2-type" evidence="7">
    <location>
        <begin position="168"/>
        <end position="195"/>
    </location>
</feature>
<dbReference type="OrthoDB" id="6219989at2759"/>
<dbReference type="PANTHER" id="PTHR24393">
    <property type="entry name" value="ZINC FINGER PROTEIN"/>
    <property type="match status" value="1"/>
</dbReference>
<feature type="domain" description="C2H2-type" evidence="7">
    <location>
        <begin position="105"/>
        <end position="132"/>
    </location>
</feature>
<evidence type="ECO:0000256" key="1">
    <source>
        <dbReference type="ARBA" id="ARBA00022723"/>
    </source>
</evidence>
<feature type="domain" description="C2H2-type" evidence="7">
    <location>
        <begin position="76"/>
        <end position="99"/>
    </location>
</feature>
<keyword evidence="3 6" id="KW-0863">Zinc-finger</keyword>
<keyword evidence="4" id="KW-0862">Zinc</keyword>
<evidence type="ECO:0000256" key="2">
    <source>
        <dbReference type="ARBA" id="ARBA00022737"/>
    </source>
</evidence>
<gene>
    <name evidence="8" type="ORF">EWB00_003082</name>
</gene>
<evidence type="ECO:0000313" key="9">
    <source>
        <dbReference type="Proteomes" id="UP000311919"/>
    </source>
</evidence>
<dbReference type="GO" id="GO:0000978">
    <property type="term" value="F:RNA polymerase II cis-regulatory region sequence-specific DNA binding"/>
    <property type="evidence" value="ECO:0007669"/>
    <property type="project" value="TreeGrafter"/>
</dbReference>
<feature type="domain" description="C2H2-type" evidence="7">
    <location>
        <begin position="227"/>
        <end position="254"/>
    </location>
</feature>
<dbReference type="GO" id="GO:0001228">
    <property type="term" value="F:DNA-binding transcription activator activity, RNA polymerase II-specific"/>
    <property type="evidence" value="ECO:0007669"/>
    <property type="project" value="TreeGrafter"/>
</dbReference>
<dbReference type="SMART" id="SM00355">
    <property type="entry name" value="ZnF_C2H2"/>
    <property type="match status" value="8"/>
</dbReference>
<dbReference type="Gene3D" id="3.30.160.60">
    <property type="entry name" value="Classic Zinc Finger"/>
    <property type="match status" value="5"/>
</dbReference>